<keyword evidence="2" id="KW-0520">NAD</keyword>
<evidence type="ECO:0000313" key="4">
    <source>
        <dbReference type="EMBL" id="KON31543.1"/>
    </source>
</evidence>
<organism evidence="4 5">
    <name type="scientific">miscellaneous Crenarchaeota group-15 archaeon DG-45</name>
    <dbReference type="NCBI Taxonomy" id="1685127"/>
    <lineage>
        <taxon>Archaea</taxon>
        <taxon>Candidatus Bathyarchaeota</taxon>
        <taxon>MCG-15</taxon>
    </lineage>
</organism>
<dbReference type="GO" id="GO:0015990">
    <property type="term" value="P:electron transport coupled proton transport"/>
    <property type="evidence" value="ECO:0007669"/>
    <property type="project" value="TreeGrafter"/>
</dbReference>
<dbReference type="Proteomes" id="UP000037210">
    <property type="component" value="Unassembled WGS sequence"/>
</dbReference>
<dbReference type="GO" id="GO:0048038">
    <property type="term" value="F:quinone binding"/>
    <property type="evidence" value="ECO:0007669"/>
    <property type="project" value="InterPro"/>
</dbReference>
<sequence length="169" mass="19263">MQEETTIKERIFERYHIPMPIYNVIEYIAGWARKYSIWPIHFVTGCCSPEFMQVSGSRFDMERLGILPFASVRQCDCIMVVGVVSRKMAMRVKYLYEQMGEPKYVVSVGACPTGKGPFYDSYATVKVDEVVPVDVYIPGCPPRPEAIIHGMMILQEKIRKEVKVGARVG</sequence>
<dbReference type="PATRIC" id="fig|1685127.3.peg.1406"/>
<comment type="similarity">
    <text evidence="1 2">Belongs to the complex I 20 kDa subunit family.</text>
</comment>
<evidence type="ECO:0000313" key="5">
    <source>
        <dbReference type="Proteomes" id="UP000037210"/>
    </source>
</evidence>
<dbReference type="GO" id="GO:0008137">
    <property type="term" value="F:NADH dehydrogenase (ubiquinone) activity"/>
    <property type="evidence" value="ECO:0007669"/>
    <property type="project" value="InterPro"/>
</dbReference>
<keyword evidence="2" id="KW-0479">Metal-binding</keyword>
<dbReference type="Gene3D" id="3.40.50.12280">
    <property type="match status" value="1"/>
</dbReference>
<comment type="caution">
    <text evidence="4">The sequence shown here is derived from an EMBL/GenBank/DDBJ whole genome shotgun (WGS) entry which is preliminary data.</text>
</comment>
<dbReference type="AlphaFoldDB" id="A0A0M0BSI1"/>
<dbReference type="InterPro" id="IPR006138">
    <property type="entry name" value="NADH_UQ_OxRdtase_20Kd_su"/>
</dbReference>
<dbReference type="EMBL" id="LFWZ01000002">
    <property type="protein sequence ID" value="KON31543.1"/>
    <property type="molecule type" value="Genomic_DNA"/>
</dbReference>
<evidence type="ECO:0000259" key="3">
    <source>
        <dbReference type="Pfam" id="PF01058"/>
    </source>
</evidence>
<proteinExistence type="inferred from homology"/>
<dbReference type="PANTHER" id="PTHR11995">
    <property type="entry name" value="NADH DEHYDROGENASE"/>
    <property type="match status" value="1"/>
</dbReference>
<dbReference type="NCBIfam" id="TIGR01957">
    <property type="entry name" value="nuoB_fam"/>
    <property type="match status" value="1"/>
</dbReference>
<dbReference type="GO" id="GO:0046872">
    <property type="term" value="F:metal ion binding"/>
    <property type="evidence" value="ECO:0007669"/>
    <property type="project" value="UniProtKB-KW"/>
</dbReference>
<dbReference type="NCBIfam" id="NF005012">
    <property type="entry name" value="PRK06411.1"/>
    <property type="match status" value="1"/>
</dbReference>
<dbReference type="GO" id="GO:0045271">
    <property type="term" value="C:respiratory chain complex I"/>
    <property type="evidence" value="ECO:0007669"/>
    <property type="project" value="TreeGrafter"/>
</dbReference>
<reference evidence="4 5" key="1">
    <citation type="submission" date="2015-06" db="EMBL/GenBank/DDBJ databases">
        <title>New insights into the roles of widespread benthic archaea in carbon and nitrogen cycling.</title>
        <authorList>
            <person name="Lazar C.S."/>
            <person name="Baker B.J."/>
            <person name="Seitz K.W."/>
            <person name="Hyde A.S."/>
            <person name="Dick G.J."/>
            <person name="Hinrichs K.-U."/>
            <person name="Teske A.P."/>
        </authorList>
    </citation>
    <scope>NUCLEOTIDE SEQUENCE [LARGE SCALE GENOMIC DNA]</scope>
    <source>
        <strain evidence="4">DG-45</strain>
    </source>
</reference>
<keyword evidence="2" id="KW-0004">4Fe-4S</keyword>
<dbReference type="SUPFAM" id="SSF56770">
    <property type="entry name" value="HydA/Nqo6-like"/>
    <property type="match status" value="1"/>
</dbReference>
<keyword evidence="2" id="KW-0408">Iron</keyword>
<gene>
    <name evidence="4" type="ORF">AC482_00300</name>
</gene>
<dbReference type="PANTHER" id="PTHR11995:SF14">
    <property type="entry name" value="NADH DEHYDROGENASE [UBIQUINONE] IRON-SULFUR PROTEIN 7, MITOCHONDRIAL"/>
    <property type="match status" value="1"/>
</dbReference>
<evidence type="ECO:0000256" key="1">
    <source>
        <dbReference type="ARBA" id="ARBA00009173"/>
    </source>
</evidence>
<dbReference type="GO" id="GO:0051539">
    <property type="term" value="F:4 iron, 4 sulfur cluster binding"/>
    <property type="evidence" value="ECO:0007669"/>
    <property type="project" value="UniProtKB-KW"/>
</dbReference>
<dbReference type="GO" id="GO:0009060">
    <property type="term" value="P:aerobic respiration"/>
    <property type="evidence" value="ECO:0007669"/>
    <property type="project" value="TreeGrafter"/>
</dbReference>
<accession>A0A0M0BSI1</accession>
<evidence type="ECO:0000256" key="2">
    <source>
        <dbReference type="RuleBase" id="RU004464"/>
    </source>
</evidence>
<dbReference type="Pfam" id="PF01058">
    <property type="entry name" value="Oxidored_q6"/>
    <property type="match status" value="1"/>
</dbReference>
<keyword evidence="2" id="KW-0411">Iron-sulfur</keyword>
<feature type="domain" description="NADH:ubiquinone oxidoreductase-like 20kDa subunit" evidence="3">
    <location>
        <begin position="46"/>
        <end position="152"/>
    </location>
</feature>
<protein>
    <recommendedName>
        <fullName evidence="3">NADH:ubiquinone oxidoreductase-like 20kDa subunit domain-containing protein</fullName>
    </recommendedName>
</protein>
<name>A0A0M0BSI1_9ARCH</name>
<dbReference type="InterPro" id="IPR006137">
    <property type="entry name" value="NADH_UbQ_OxRdtase-like_20kDa"/>
</dbReference>